<dbReference type="AlphaFoldDB" id="A0A412AZP3"/>
<gene>
    <name evidence="1" type="ORF">DWY99_03910</name>
</gene>
<organism evidence="1 2">
    <name type="scientific">[Clostridium] leptum</name>
    <dbReference type="NCBI Taxonomy" id="1535"/>
    <lineage>
        <taxon>Bacteria</taxon>
        <taxon>Bacillati</taxon>
        <taxon>Bacillota</taxon>
        <taxon>Clostridia</taxon>
        <taxon>Eubacteriales</taxon>
        <taxon>Oscillospiraceae</taxon>
        <taxon>Oscillospiraceae incertae sedis</taxon>
    </lineage>
</organism>
<accession>A0A412AZP3</accession>
<reference evidence="1 2" key="1">
    <citation type="submission" date="2018-08" db="EMBL/GenBank/DDBJ databases">
        <title>A genome reference for cultivated species of the human gut microbiota.</title>
        <authorList>
            <person name="Zou Y."/>
            <person name="Xue W."/>
            <person name="Luo G."/>
        </authorList>
    </citation>
    <scope>NUCLEOTIDE SEQUENCE [LARGE SCALE GENOMIC DNA]</scope>
    <source>
        <strain evidence="1 2">AF28-26</strain>
    </source>
</reference>
<evidence type="ECO:0000313" key="1">
    <source>
        <dbReference type="EMBL" id="RGQ42846.1"/>
    </source>
</evidence>
<dbReference type="EMBL" id="QRTC01000009">
    <property type="protein sequence ID" value="RGQ42846.1"/>
    <property type="molecule type" value="Genomic_DNA"/>
</dbReference>
<dbReference type="Proteomes" id="UP000284751">
    <property type="component" value="Unassembled WGS sequence"/>
</dbReference>
<comment type="caution">
    <text evidence="1">The sequence shown here is derived from an EMBL/GenBank/DDBJ whole genome shotgun (WGS) entry which is preliminary data.</text>
</comment>
<evidence type="ECO:0000313" key="2">
    <source>
        <dbReference type="Proteomes" id="UP000284751"/>
    </source>
</evidence>
<protein>
    <submittedName>
        <fullName evidence="1">Uncharacterized protein</fullName>
    </submittedName>
</protein>
<sequence length="81" mass="9413">MSCKKYVEVTAKFDVDGTVVPLEIQWEDGTKFEIDRILDIRRAASLKAGGAGIRYICRIRGRVKYLWLEESRWFVEAKESD</sequence>
<name>A0A412AZP3_9FIRM</name>
<proteinExistence type="predicted"/>